<evidence type="ECO:0000313" key="4">
    <source>
        <dbReference type="Proteomes" id="UP000002383"/>
    </source>
</evidence>
<keyword evidence="2" id="KW-0812">Transmembrane</keyword>
<organism evidence="3 4">
    <name type="scientific">Thioalkalivibrio sulfidiphilus (strain HL-EbGR7)</name>
    <dbReference type="NCBI Taxonomy" id="396588"/>
    <lineage>
        <taxon>Bacteria</taxon>
        <taxon>Pseudomonadati</taxon>
        <taxon>Pseudomonadota</taxon>
        <taxon>Gammaproteobacteria</taxon>
        <taxon>Chromatiales</taxon>
        <taxon>Ectothiorhodospiraceae</taxon>
        <taxon>Thioalkalivibrio</taxon>
    </lineage>
</organism>
<feature type="transmembrane region" description="Helical" evidence="2">
    <location>
        <begin position="31"/>
        <end position="51"/>
    </location>
</feature>
<feature type="region of interest" description="Disordered" evidence="1">
    <location>
        <begin position="224"/>
        <end position="265"/>
    </location>
</feature>
<dbReference type="AlphaFoldDB" id="B8GQ47"/>
<gene>
    <name evidence="3" type="ordered locus">Tgr7_3125</name>
</gene>
<sequence length="265" mass="29419">MGIMDTALLVGLGGILLGYLLVVRAGFHREFAWGVITLIPVVSLAFVVLYWRKARFGFILSILGLMVTAVTLYGGAEQTLERQLAKVGIEVDIPMPVQRFWEVEVPNEELVRRIEAETGQPLVMVEDNPYAPVDIQPLPPAGSFRVERAPAVSRAWREAHREELTRLVGEHMRLTISPGATREGLLTSVTGPTLFLSQRTAQGTISFEYRIRDLQSIEVWDVAGARPRIPEPEPEPTPEGEPDIIFAPPDSDTPPPAEEQPPLDW</sequence>
<dbReference type="RefSeq" id="WP_012639656.1">
    <property type="nucleotide sequence ID" value="NC_011901.1"/>
</dbReference>
<feature type="transmembrane region" description="Helical" evidence="2">
    <location>
        <begin position="7"/>
        <end position="25"/>
    </location>
</feature>
<evidence type="ECO:0000256" key="1">
    <source>
        <dbReference type="SAM" id="MobiDB-lite"/>
    </source>
</evidence>
<keyword evidence="2" id="KW-1133">Transmembrane helix</keyword>
<keyword evidence="4" id="KW-1185">Reference proteome</keyword>
<feature type="transmembrane region" description="Helical" evidence="2">
    <location>
        <begin position="58"/>
        <end position="76"/>
    </location>
</feature>
<dbReference type="STRING" id="396588.Tgr7_3125"/>
<accession>B8GQ47</accession>
<name>B8GQ47_THISH</name>
<dbReference type="EMBL" id="CP001339">
    <property type="protein sequence ID" value="ACL74194.1"/>
    <property type="molecule type" value="Genomic_DNA"/>
</dbReference>
<dbReference type="OrthoDB" id="5796431at2"/>
<feature type="compositionally biased region" description="Pro residues" evidence="1">
    <location>
        <begin position="251"/>
        <end position="265"/>
    </location>
</feature>
<keyword evidence="2" id="KW-0472">Membrane</keyword>
<evidence type="ECO:0000256" key="2">
    <source>
        <dbReference type="SAM" id="Phobius"/>
    </source>
</evidence>
<dbReference type="KEGG" id="tgr:Tgr7_3125"/>
<dbReference type="Proteomes" id="UP000002383">
    <property type="component" value="Chromosome"/>
</dbReference>
<evidence type="ECO:0000313" key="3">
    <source>
        <dbReference type="EMBL" id="ACL74194.1"/>
    </source>
</evidence>
<protein>
    <submittedName>
        <fullName evidence="3">Uncharacterized protein</fullName>
    </submittedName>
</protein>
<proteinExistence type="predicted"/>
<dbReference type="HOGENOM" id="CLU_1088899_0_0_6"/>
<reference evidence="3 4" key="1">
    <citation type="journal article" date="2011" name="Stand. Genomic Sci.">
        <title>Complete genome sequence of 'Thioalkalivibrio sulfidophilus' HL-EbGr7.</title>
        <authorList>
            <person name="Muyzer G."/>
            <person name="Sorokin D.Y."/>
            <person name="Mavromatis K."/>
            <person name="Lapidus A."/>
            <person name="Clum A."/>
            <person name="Ivanova N."/>
            <person name="Pati A."/>
            <person name="d'Haeseleer P."/>
            <person name="Woyke T."/>
            <person name="Kyrpides N.C."/>
        </authorList>
    </citation>
    <scope>NUCLEOTIDE SEQUENCE [LARGE SCALE GENOMIC DNA]</scope>
    <source>
        <strain evidence="3 4">HL-EbGR7</strain>
    </source>
</reference>
<feature type="compositionally biased region" description="Acidic residues" evidence="1">
    <location>
        <begin position="232"/>
        <end position="242"/>
    </location>
</feature>